<evidence type="ECO:0000259" key="6">
    <source>
        <dbReference type="PROSITE" id="PS50071"/>
    </source>
</evidence>
<dbReference type="SMART" id="SM00389">
    <property type="entry name" value="HOX"/>
    <property type="match status" value="1"/>
</dbReference>
<accession>A0A9W8L904</accession>
<dbReference type="OrthoDB" id="10056939at2759"/>
<feature type="region of interest" description="Disordered" evidence="5">
    <location>
        <begin position="59"/>
        <end position="79"/>
    </location>
</feature>
<dbReference type="InterPro" id="IPR001356">
    <property type="entry name" value="HD"/>
</dbReference>
<dbReference type="InterPro" id="IPR009057">
    <property type="entry name" value="Homeodomain-like_sf"/>
</dbReference>
<keyword evidence="8" id="KW-1185">Reference proteome</keyword>
<evidence type="ECO:0000256" key="5">
    <source>
        <dbReference type="SAM" id="MobiDB-lite"/>
    </source>
</evidence>
<organism evidence="7 8">
    <name type="scientific">Coemansia pectinata</name>
    <dbReference type="NCBI Taxonomy" id="1052879"/>
    <lineage>
        <taxon>Eukaryota</taxon>
        <taxon>Fungi</taxon>
        <taxon>Fungi incertae sedis</taxon>
        <taxon>Zoopagomycota</taxon>
        <taxon>Kickxellomycotina</taxon>
        <taxon>Kickxellomycetes</taxon>
        <taxon>Kickxellales</taxon>
        <taxon>Kickxellaceae</taxon>
        <taxon>Coemansia</taxon>
    </lineage>
</organism>
<dbReference type="InterPro" id="IPR008422">
    <property type="entry name" value="KN_HD"/>
</dbReference>
<dbReference type="EMBL" id="JANBUH010000488">
    <property type="protein sequence ID" value="KAJ2750849.1"/>
    <property type="molecule type" value="Genomic_DNA"/>
</dbReference>
<dbReference type="Proteomes" id="UP001140011">
    <property type="component" value="Unassembled WGS sequence"/>
</dbReference>
<proteinExistence type="predicted"/>
<feature type="domain" description="Homeobox" evidence="6">
    <location>
        <begin position="169"/>
        <end position="228"/>
    </location>
</feature>
<sequence length="246" mass="27647">MPDCTSIDSAFFQDLANLQAKDDLSELAYLFDATLFAFPPTSPAFMSTSVDMARTVSPADLQPHSTSHQSELSLVESNPSPDSLHMLQAAFQPDLLQTAAYSNRRRPSCVAILRLRRNAVFVPRIVSDAISEQATMVPVLGKDVDCQPRTTLPPTSKHKSDIAVHNSVAADRKTPKGYSTRVNHILEDWAANNRTNPYPSLQDKLKLMRETGLTKMQLKNWFCNVRRRKLPGTIRRPKKDTRAYHR</sequence>
<comment type="subcellular location">
    <subcellularLocation>
        <location evidence="4">Nucleus</location>
    </subcellularLocation>
</comment>
<evidence type="ECO:0000313" key="8">
    <source>
        <dbReference type="Proteomes" id="UP001140011"/>
    </source>
</evidence>
<dbReference type="PANTHER" id="PTHR11850">
    <property type="entry name" value="HOMEOBOX PROTEIN TRANSCRIPTION FACTORS"/>
    <property type="match status" value="1"/>
</dbReference>
<dbReference type="GO" id="GO:0006355">
    <property type="term" value="P:regulation of DNA-templated transcription"/>
    <property type="evidence" value="ECO:0007669"/>
    <property type="project" value="InterPro"/>
</dbReference>
<evidence type="ECO:0000256" key="2">
    <source>
        <dbReference type="ARBA" id="ARBA00023155"/>
    </source>
</evidence>
<dbReference type="CDD" id="cd00086">
    <property type="entry name" value="homeodomain"/>
    <property type="match status" value="1"/>
</dbReference>
<evidence type="ECO:0000256" key="4">
    <source>
        <dbReference type="PROSITE-ProRule" id="PRU00108"/>
    </source>
</evidence>
<keyword evidence="1 4" id="KW-0238">DNA-binding</keyword>
<reference evidence="7" key="1">
    <citation type="submission" date="2022-07" db="EMBL/GenBank/DDBJ databases">
        <title>Phylogenomic reconstructions and comparative analyses of Kickxellomycotina fungi.</title>
        <authorList>
            <person name="Reynolds N.K."/>
            <person name="Stajich J.E."/>
            <person name="Barry K."/>
            <person name="Grigoriev I.V."/>
            <person name="Crous P."/>
            <person name="Smith M.E."/>
        </authorList>
    </citation>
    <scope>NUCLEOTIDE SEQUENCE</scope>
    <source>
        <strain evidence="7">BCRC 34297</strain>
    </source>
</reference>
<evidence type="ECO:0000313" key="7">
    <source>
        <dbReference type="EMBL" id="KAJ2750849.1"/>
    </source>
</evidence>
<keyword evidence="3 4" id="KW-0539">Nucleus</keyword>
<dbReference type="GO" id="GO:0003677">
    <property type="term" value="F:DNA binding"/>
    <property type="evidence" value="ECO:0007669"/>
    <property type="project" value="UniProtKB-UniRule"/>
</dbReference>
<feature type="compositionally biased region" description="Polar residues" evidence="5">
    <location>
        <begin position="63"/>
        <end position="79"/>
    </location>
</feature>
<dbReference type="InterPro" id="IPR050224">
    <property type="entry name" value="TALE_homeobox"/>
</dbReference>
<dbReference type="AlphaFoldDB" id="A0A9W8L904"/>
<evidence type="ECO:0000256" key="3">
    <source>
        <dbReference type="ARBA" id="ARBA00023242"/>
    </source>
</evidence>
<feature type="DNA-binding region" description="Homeobox" evidence="4">
    <location>
        <begin position="171"/>
        <end position="229"/>
    </location>
</feature>
<dbReference type="Gene3D" id="1.10.10.60">
    <property type="entry name" value="Homeodomain-like"/>
    <property type="match status" value="1"/>
</dbReference>
<dbReference type="SUPFAM" id="SSF46689">
    <property type="entry name" value="Homeodomain-like"/>
    <property type="match status" value="1"/>
</dbReference>
<dbReference type="Pfam" id="PF05920">
    <property type="entry name" value="Homeobox_KN"/>
    <property type="match status" value="1"/>
</dbReference>
<gene>
    <name evidence="7" type="ORF">GGI19_004862</name>
</gene>
<protein>
    <recommendedName>
        <fullName evidence="6">Homeobox domain-containing protein</fullName>
    </recommendedName>
</protein>
<dbReference type="PROSITE" id="PS50071">
    <property type="entry name" value="HOMEOBOX_2"/>
    <property type="match status" value="1"/>
</dbReference>
<keyword evidence="2 4" id="KW-0371">Homeobox</keyword>
<dbReference type="GO" id="GO:0005634">
    <property type="term" value="C:nucleus"/>
    <property type="evidence" value="ECO:0007669"/>
    <property type="project" value="UniProtKB-SubCell"/>
</dbReference>
<comment type="caution">
    <text evidence="7">The sequence shown here is derived from an EMBL/GenBank/DDBJ whole genome shotgun (WGS) entry which is preliminary data.</text>
</comment>
<evidence type="ECO:0000256" key="1">
    <source>
        <dbReference type="ARBA" id="ARBA00023125"/>
    </source>
</evidence>
<name>A0A9W8L904_9FUNG</name>